<accession>A0ABM8T5B6</accession>
<name>A0ABM8T5B6_9BURK</name>
<keyword evidence="1" id="KW-0732">Signal</keyword>
<feature type="chain" id="PRO_5046925606" description="Secreted protein" evidence="1">
    <location>
        <begin position="26"/>
        <end position="129"/>
    </location>
</feature>
<sequence length="129" mass="14055">MKRWIAPPLFAATLAACGICAPAWAGAHSCGQPQDAGSRSCVYRNGGEPVRTFGTAPVNEATAPYFPDIPMRVVSAYGRTTLDMLSSGPFMLVKWPNGCCPDSRRWHTGDTRHKHTGNDQHVIFLWPAL</sequence>
<comment type="caution">
    <text evidence="2">The sequence shown here is derived from an EMBL/GenBank/DDBJ whole genome shotgun (WGS) entry which is preliminary data.</text>
</comment>
<gene>
    <name evidence="2" type="ORF">R69776_07920</name>
</gene>
<proteinExistence type="predicted"/>
<evidence type="ECO:0000313" key="2">
    <source>
        <dbReference type="EMBL" id="CAE6859352.1"/>
    </source>
</evidence>
<evidence type="ECO:0008006" key="4">
    <source>
        <dbReference type="Google" id="ProtNLM"/>
    </source>
</evidence>
<evidence type="ECO:0000313" key="3">
    <source>
        <dbReference type="Proteomes" id="UP000673821"/>
    </source>
</evidence>
<protein>
    <recommendedName>
        <fullName evidence="4">Secreted protein</fullName>
    </recommendedName>
</protein>
<feature type="signal peptide" evidence="1">
    <location>
        <begin position="1"/>
        <end position="25"/>
    </location>
</feature>
<evidence type="ECO:0000256" key="1">
    <source>
        <dbReference type="SAM" id="SignalP"/>
    </source>
</evidence>
<dbReference type="Proteomes" id="UP000673821">
    <property type="component" value="Unassembled WGS sequence"/>
</dbReference>
<keyword evidence="3" id="KW-1185">Reference proteome</keyword>
<dbReference type="PROSITE" id="PS51257">
    <property type="entry name" value="PROKAR_LIPOPROTEIN"/>
    <property type="match status" value="1"/>
</dbReference>
<reference evidence="2 3" key="1">
    <citation type="submission" date="2021-02" db="EMBL/GenBank/DDBJ databases">
        <authorList>
            <person name="Vanwijnsberghe S."/>
        </authorList>
    </citation>
    <scope>NUCLEOTIDE SEQUENCE [LARGE SCALE GENOMIC DNA]</scope>
    <source>
        <strain evidence="2 3">R-69776</strain>
    </source>
</reference>
<dbReference type="EMBL" id="CAJNBH010000049">
    <property type="protein sequence ID" value="CAE6859352.1"/>
    <property type="molecule type" value="Genomic_DNA"/>
</dbReference>
<organism evidence="2 3">
    <name type="scientific">Paraburkholderia nemoris</name>
    <dbReference type="NCBI Taxonomy" id="2793076"/>
    <lineage>
        <taxon>Bacteria</taxon>
        <taxon>Pseudomonadati</taxon>
        <taxon>Pseudomonadota</taxon>
        <taxon>Betaproteobacteria</taxon>
        <taxon>Burkholderiales</taxon>
        <taxon>Burkholderiaceae</taxon>
        <taxon>Paraburkholderia</taxon>
    </lineage>
</organism>